<protein>
    <submittedName>
        <fullName evidence="2">Uncharacterized protein</fullName>
    </submittedName>
</protein>
<sequence length="496" mass="55427">MRKPWDAFLVLMGMCSFLITFFQDNVPQCGVDILHWESILRQAKFNVNYIKVIKASKLTNFHLDYSQVGVFIQHFEPHFQHFVLLYIKYNVPVWIHWGNVNGGAPQHTRVLTQLLPFNSEVFVIRRVHTNKSAVEGTDSVSVCSNLLPEPNKSSRQKCGEHWHEIFSRMDVENIIALKKEDSKAREKQIAQEKAQKSHPLPGQKSSVKIYEWEEDEKTSISLFLRTMHGMYGVGGDEHAALEQVTKIEQATSDIPMSEPGETGGDELSAPGQATEIKKGISDIPMSEPGKTGGECAAPEHVVEIEQFTSDIPMSEPGETGGDELSAPKWVIKIKKGISDILMSEPGKTGGDERAPGVIKIKQGTSDIATEPGMHSASPPQLSPSLFTGQLMEDIYEHYGFIRSRNNRNTYKPTLEWSAIHRTLKVAKSAEEKTWKTVQRILGNPESSIDTGVRIPLSYFMAGLLDPNTNPLVELTPLWDLAINSVSPLQENINPNF</sequence>
<gene>
    <name evidence="2" type="ORF">PILCRDRAFT_93229</name>
</gene>
<dbReference type="InParanoid" id="A0A0C3EK79"/>
<keyword evidence="3" id="KW-1185">Reference proteome</keyword>
<accession>A0A0C3EK79</accession>
<reference evidence="2 3" key="1">
    <citation type="submission" date="2014-04" db="EMBL/GenBank/DDBJ databases">
        <authorList>
            <consortium name="DOE Joint Genome Institute"/>
            <person name="Kuo A."/>
            <person name="Tarkka M."/>
            <person name="Buscot F."/>
            <person name="Kohler A."/>
            <person name="Nagy L.G."/>
            <person name="Floudas D."/>
            <person name="Copeland A."/>
            <person name="Barry K.W."/>
            <person name="Cichocki N."/>
            <person name="Veneault-Fourrey C."/>
            <person name="LaButti K."/>
            <person name="Lindquist E.A."/>
            <person name="Lipzen A."/>
            <person name="Lundell T."/>
            <person name="Morin E."/>
            <person name="Murat C."/>
            <person name="Sun H."/>
            <person name="Tunlid A."/>
            <person name="Henrissat B."/>
            <person name="Grigoriev I.V."/>
            <person name="Hibbett D.S."/>
            <person name="Martin F."/>
            <person name="Nordberg H.P."/>
            <person name="Cantor M.N."/>
            <person name="Hua S.X."/>
        </authorList>
    </citation>
    <scope>NUCLEOTIDE SEQUENCE [LARGE SCALE GENOMIC DNA]</scope>
    <source>
        <strain evidence="2 3">F 1598</strain>
    </source>
</reference>
<name>A0A0C3EK79_PILCF</name>
<reference evidence="3" key="2">
    <citation type="submission" date="2015-01" db="EMBL/GenBank/DDBJ databases">
        <title>Evolutionary Origins and Diversification of the Mycorrhizal Mutualists.</title>
        <authorList>
            <consortium name="DOE Joint Genome Institute"/>
            <consortium name="Mycorrhizal Genomics Consortium"/>
            <person name="Kohler A."/>
            <person name="Kuo A."/>
            <person name="Nagy L.G."/>
            <person name="Floudas D."/>
            <person name="Copeland A."/>
            <person name="Barry K.W."/>
            <person name="Cichocki N."/>
            <person name="Veneault-Fourrey C."/>
            <person name="LaButti K."/>
            <person name="Lindquist E.A."/>
            <person name="Lipzen A."/>
            <person name="Lundell T."/>
            <person name="Morin E."/>
            <person name="Murat C."/>
            <person name="Riley R."/>
            <person name="Ohm R."/>
            <person name="Sun H."/>
            <person name="Tunlid A."/>
            <person name="Henrissat B."/>
            <person name="Grigoriev I.V."/>
            <person name="Hibbett D.S."/>
            <person name="Martin F."/>
        </authorList>
    </citation>
    <scope>NUCLEOTIDE SEQUENCE [LARGE SCALE GENOMIC DNA]</scope>
    <source>
        <strain evidence="3">F 1598</strain>
    </source>
</reference>
<dbReference type="HOGENOM" id="CLU_549945_0_0_1"/>
<dbReference type="EMBL" id="KN833096">
    <property type="protein sequence ID" value="KIM73030.1"/>
    <property type="molecule type" value="Genomic_DNA"/>
</dbReference>
<feature type="chain" id="PRO_5002174273" evidence="1">
    <location>
        <begin position="21"/>
        <end position="496"/>
    </location>
</feature>
<dbReference type="AlphaFoldDB" id="A0A0C3EK79"/>
<organism evidence="2 3">
    <name type="scientific">Piloderma croceum (strain F 1598)</name>
    <dbReference type="NCBI Taxonomy" id="765440"/>
    <lineage>
        <taxon>Eukaryota</taxon>
        <taxon>Fungi</taxon>
        <taxon>Dikarya</taxon>
        <taxon>Basidiomycota</taxon>
        <taxon>Agaricomycotina</taxon>
        <taxon>Agaricomycetes</taxon>
        <taxon>Agaricomycetidae</taxon>
        <taxon>Atheliales</taxon>
        <taxon>Atheliaceae</taxon>
        <taxon>Piloderma</taxon>
    </lineage>
</organism>
<dbReference type="Proteomes" id="UP000054166">
    <property type="component" value="Unassembled WGS sequence"/>
</dbReference>
<feature type="signal peptide" evidence="1">
    <location>
        <begin position="1"/>
        <end position="20"/>
    </location>
</feature>
<evidence type="ECO:0000256" key="1">
    <source>
        <dbReference type="SAM" id="SignalP"/>
    </source>
</evidence>
<proteinExistence type="predicted"/>
<evidence type="ECO:0000313" key="2">
    <source>
        <dbReference type="EMBL" id="KIM73030.1"/>
    </source>
</evidence>
<keyword evidence="1" id="KW-0732">Signal</keyword>
<evidence type="ECO:0000313" key="3">
    <source>
        <dbReference type="Proteomes" id="UP000054166"/>
    </source>
</evidence>